<gene>
    <name evidence="2" type="ORF">Cvel_9814</name>
</gene>
<sequence length="152" mass="15146">MVIPQTNVIPSPGLITTGGGGLSVRGGVGTGGRDGVHTTGGGGLGRATGQGSGGSAGPGSTQNQSPVPPIIVECVEVQRGERENGVGGRTRPTSAKRTRAGGEMGGKTEGRADALFDVPPGRSLVGGLRAVAARVEREESNTLKQIGMKPPR</sequence>
<protein>
    <submittedName>
        <fullName evidence="2">Uncharacterized protein</fullName>
    </submittedName>
</protein>
<name>A0A0G4HZU6_9ALVE</name>
<evidence type="ECO:0000256" key="1">
    <source>
        <dbReference type="SAM" id="MobiDB-lite"/>
    </source>
</evidence>
<dbReference type="VEuPathDB" id="CryptoDB:Cvel_9814"/>
<accession>A0A0G4HZU6</accession>
<dbReference type="EMBL" id="CDMZ01004560">
    <property type="protein sequence ID" value="CEM50122.1"/>
    <property type="molecule type" value="Genomic_DNA"/>
</dbReference>
<feature type="compositionally biased region" description="Gly residues" evidence="1">
    <location>
        <begin position="25"/>
        <end position="57"/>
    </location>
</feature>
<feature type="region of interest" description="Disordered" evidence="1">
    <location>
        <begin position="25"/>
        <end position="118"/>
    </location>
</feature>
<evidence type="ECO:0000313" key="2">
    <source>
        <dbReference type="EMBL" id="CEM50122.1"/>
    </source>
</evidence>
<dbReference type="AlphaFoldDB" id="A0A0G4HZU6"/>
<proteinExistence type="predicted"/>
<organism evidence="2">
    <name type="scientific">Chromera velia CCMP2878</name>
    <dbReference type="NCBI Taxonomy" id="1169474"/>
    <lineage>
        <taxon>Eukaryota</taxon>
        <taxon>Sar</taxon>
        <taxon>Alveolata</taxon>
        <taxon>Colpodellida</taxon>
        <taxon>Chromeraceae</taxon>
        <taxon>Chromera</taxon>
    </lineage>
</organism>
<reference evidence="2" key="1">
    <citation type="submission" date="2014-11" db="EMBL/GenBank/DDBJ databases">
        <authorList>
            <person name="Otto D Thomas"/>
            <person name="Naeem Raeece"/>
        </authorList>
    </citation>
    <scope>NUCLEOTIDE SEQUENCE</scope>
</reference>